<name>A0A2M7TKL2_9BACT</name>
<dbReference type="InterPro" id="IPR058637">
    <property type="entry name" value="YknX-like_C"/>
</dbReference>
<feature type="non-terminal residue" evidence="2">
    <location>
        <position position="1"/>
    </location>
</feature>
<proteinExistence type="predicted"/>
<evidence type="ECO:0000313" key="2">
    <source>
        <dbReference type="EMBL" id="PIZ47335.1"/>
    </source>
</evidence>
<evidence type="ECO:0000313" key="3">
    <source>
        <dbReference type="Proteomes" id="UP000229753"/>
    </source>
</evidence>
<reference evidence="3" key="1">
    <citation type="submission" date="2017-09" db="EMBL/GenBank/DDBJ databases">
        <title>Depth-based differentiation of microbial function through sediment-hosted aquifers and enrichment of novel symbionts in the deep terrestrial subsurface.</title>
        <authorList>
            <person name="Probst A.J."/>
            <person name="Ladd B."/>
            <person name="Jarett J.K."/>
            <person name="Geller-Mcgrath D.E."/>
            <person name="Sieber C.M.K."/>
            <person name="Emerson J.B."/>
            <person name="Anantharaman K."/>
            <person name="Thomas B.C."/>
            <person name="Malmstrom R."/>
            <person name="Stieglmeier M."/>
            <person name="Klingl A."/>
            <person name="Woyke T."/>
            <person name="Ryan C.M."/>
            <person name="Banfield J.F."/>
        </authorList>
    </citation>
    <scope>NUCLEOTIDE SEQUENCE [LARGE SCALE GENOMIC DNA]</scope>
</reference>
<organism evidence="2 3">
    <name type="scientific">Candidatus Woesebacteria bacterium CG_4_10_14_0_2_um_filter_39_14</name>
    <dbReference type="NCBI Taxonomy" id="1975054"/>
    <lineage>
        <taxon>Bacteria</taxon>
        <taxon>Candidatus Woeseibacteriota</taxon>
    </lineage>
</organism>
<comment type="caution">
    <text evidence="2">The sequence shown here is derived from an EMBL/GenBank/DDBJ whole genome shotgun (WGS) entry which is preliminary data.</text>
</comment>
<accession>A0A2M7TKL2</accession>
<dbReference type="Proteomes" id="UP000229753">
    <property type="component" value="Unassembled WGS sequence"/>
</dbReference>
<dbReference type="AlphaFoldDB" id="A0A2M7TKL2"/>
<feature type="domain" description="YknX-like C-terminal permuted SH3-like" evidence="1">
    <location>
        <begin position="1"/>
        <end position="54"/>
    </location>
</feature>
<dbReference type="EMBL" id="PFNO01000178">
    <property type="protein sequence ID" value="PIZ47335.1"/>
    <property type="molecule type" value="Genomic_DNA"/>
</dbReference>
<gene>
    <name evidence="2" type="ORF">COY29_05295</name>
</gene>
<dbReference type="Gene3D" id="2.40.420.20">
    <property type="match status" value="1"/>
</dbReference>
<protein>
    <submittedName>
        <fullName evidence="2">Efflux RND transporter periplasmic adaptor subunit</fullName>
    </submittedName>
</protein>
<dbReference type="Pfam" id="PF25989">
    <property type="entry name" value="YknX_C"/>
    <property type="match status" value="1"/>
</dbReference>
<evidence type="ECO:0000259" key="1">
    <source>
        <dbReference type="Pfam" id="PF25989"/>
    </source>
</evidence>
<sequence length="54" mass="5903">KNYVWKVVGGKAKKQEVKIGSEAEDSVEILGGLVEGEMVISEKVSQIKEGQEIK</sequence>